<dbReference type="PANTHER" id="PTHR38848:SF3">
    <property type="entry name" value="G-PROTEIN COUPLED RECEPTORS FAMILY 3 PROFILE DOMAIN-CONTAINING PROTEIN"/>
    <property type="match status" value="1"/>
</dbReference>
<feature type="transmembrane region" description="Helical" evidence="1">
    <location>
        <begin position="140"/>
        <end position="161"/>
    </location>
</feature>
<protein>
    <submittedName>
        <fullName evidence="2">Uncharacterized protein</fullName>
    </submittedName>
</protein>
<keyword evidence="3" id="KW-1185">Reference proteome</keyword>
<reference evidence="2 3" key="1">
    <citation type="journal article" date="2018" name="New Phytol.">
        <title>Phylogenomics of Endogonaceae and evolution of mycorrhizas within Mucoromycota.</title>
        <authorList>
            <person name="Chang Y."/>
            <person name="Desiro A."/>
            <person name="Na H."/>
            <person name="Sandor L."/>
            <person name="Lipzen A."/>
            <person name="Clum A."/>
            <person name="Barry K."/>
            <person name="Grigoriev I.V."/>
            <person name="Martin F.M."/>
            <person name="Stajich J.E."/>
            <person name="Smith M.E."/>
            <person name="Bonito G."/>
            <person name="Spatafora J.W."/>
        </authorList>
    </citation>
    <scope>NUCLEOTIDE SEQUENCE [LARGE SCALE GENOMIC DNA]</scope>
    <source>
        <strain evidence="2 3">AD002</strain>
    </source>
</reference>
<feature type="non-terminal residue" evidence="2">
    <location>
        <position position="1"/>
    </location>
</feature>
<feature type="transmembrane region" description="Helical" evidence="1">
    <location>
        <begin position="214"/>
        <end position="234"/>
    </location>
</feature>
<proteinExistence type="predicted"/>
<sequence>IIYPDLITRSHRTTRLSSTGPSRLFASNIHLTPYRPNTIPSDQSPHGFATIADCHKFWRGFWPASLYRMHLRHVRTVWRQSRCQSASRLQLRKSSRTAAIRHIMGIHKHGSRAYIDEHRYVLSRTPSYQLCPRNFISCNVSILACATFYAGSNIVMYLWLIERVWIVTLVKTSRMESLLYKFHLLLLTPYIGIFILMVLFRIGHLNPDETCHIGLQRIASIPLLVILFIFYVPWGKRLSLPRNVFVRCNIERGFGPLGA</sequence>
<keyword evidence="1" id="KW-0472">Membrane</keyword>
<feature type="transmembrane region" description="Helical" evidence="1">
    <location>
        <begin position="182"/>
        <end position="202"/>
    </location>
</feature>
<dbReference type="AlphaFoldDB" id="A0A433QI25"/>
<name>A0A433QI25_9FUNG</name>
<dbReference type="EMBL" id="RBNJ01005180">
    <property type="protein sequence ID" value="RUS29419.1"/>
    <property type="molecule type" value="Genomic_DNA"/>
</dbReference>
<evidence type="ECO:0000313" key="2">
    <source>
        <dbReference type="EMBL" id="RUS29419.1"/>
    </source>
</evidence>
<keyword evidence="1" id="KW-0812">Transmembrane</keyword>
<comment type="caution">
    <text evidence="2">The sequence shown here is derived from an EMBL/GenBank/DDBJ whole genome shotgun (WGS) entry which is preliminary data.</text>
</comment>
<dbReference type="Proteomes" id="UP000274822">
    <property type="component" value="Unassembled WGS sequence"/>
</dbReference>
<gene>
    <name evidence="2" type="ORF">BC938DRAFT_480687</name>
</gene>
<organism evidence="2 3">
    <name type="scientific">Jimgerdemannia flammicorona</name>
    <dbReference type="NCBI Taxonomy" id="994334"/>
    <lineage>
        <taxon>Eukaryota</taxon>
        <taxon>Fungi</taxon>
        <taxon>Fungi incertae sedis</taxon>
        <taxon>Mucoromycota</taxon>
        <taxon>Mucoromycotina</taxon>
        <taxon>Endogonomycetes</taxon>
        <taxon>Endogonales</taxon>
        <taxon>Endogonaceae</taxon>
        <taxon>Jimgerdemannia</taxon>
    </lineage>
</organism>
<evidence type="ECO:0000256" key="1">
    <source>
        <dbReference type="SAM" id="Phobius"/>
    </source>
</evidence>
<evidence type="ECO:0000313" key="3">
    <source>
        <dbReference type="Proteomes" id="UP000274822"/>
    </source>
</evidence>
<keyword evidence="1" id="KW-1133">Transmembrane helix</keyword>
<accession>A0A433QI25</accession>
<dbReference type="PANTHER" id="PTHR38848">
    <property type="entry name" value="G-PROTEIN COUPLED RECEPTORS FAMILY 3 PROFILE DOMAIN-CONTAINING PROTEIN"/>
    <property type="match status" value="1"/>
</dbReference>